<gene>
    <name evidence="2" type="ORF">GMOD_00003278</name>
</gene>
<dbReference type="EMBL" id="KE747844">
    <property type="protein sequence ID" value="RMZ74265.1"/>
    <property type="molecule type" value="Genomic_DNA"/>
</dbReference>
<organism evidence="2 3">
    <name type="scientific">Pyrenophora seminiperda CCB06</name>
    <dbReference type="NCBI Taxonomy" id="1302712"/>
    <lineage>
        <taxon>Eukaryota</taxon>
        <taxon>Fungi</taxon>
        <taxon>Dikarya</taxon>
        <taxon>Ascomycota</taxon>
        <taxon>Pezizomycotina</taxon>
        <taxon>Dothideomycetes</taxon>
        <taxon>Pleosporomycetidae</taxon>
        <taxon>Pleosporales</taxon>
        <taxon>Pleosporineae</taxon>
        <taxon>Pleosporaceae</taxon>
        <taxon>Pyrenophora</taxon>
    </lineage>
</organism>
<keyword evidence="3" id="KW-1185">Reference proteome</keyword>
<name>A0A3M7MIB5_9PLEO</name>
<proteinExistence type="predicted"/>
<reference evidence="2 3" key="1">
    <citation type="journal article" date="2014" name="PLoS ONE">
        <title>De novo Genome Assembly of the Fungal Plant Pathogen Pyrenophora semeniperda.</title>
        <authorList>
            <person name="Soliai M.M."/>
            <person name="Meyer S.E."/>
            <person name="Udall J.A."/>
            <person name="Elzinga D.E."/>
            <person name="Hermansen R.A."/>
            <person name="Bodily P.M."/>
            <person name="Hart A.A."/>
            <person name="Coleman C.E."/>
        </authorList>
    </citation>
    <scope>NUCLEOTIDE SEQUENCE [LARGE SCALE GENOMIC DNA]</scope>
    <source>
        <strain evidence="2 3">CCB06</strain>
        <tissue evidence="2">Mycelium</tissue>
    </source>
</reference>
<dbReference type="Proteomes" id="UP000265663">
    <property type="component" value="Unassembled WGS sequence"/>
</dbReference>
<protein>
    <submittedName>
        <fullName evidence="2">Uncharacterized protein</fullName>
    </submittedName>
</protein>
<feature type="region of interest" description="Disordered" evidence="1">
    <location>
        <begin position="1"/>
        <end position="49"/>
    </location>
</feature>
<evidence type="ECO:0000256" key="1">
    <source>
        <dbReference type="SAM" id="MobiDB-lite"/>
    </source>
</evidence>
<sequence>MKAYRRSNHELSKDQKSHHRRKKPTSPIRDIGVLDAYFGPQPNLLKPQT</sequence>
<dbReference type="AlphaFoldDB" id="A0A3M7MIB5"/>
<accession>A0A3M7MIB5</accession>
<evidence type="ECO:0000313" key="2">
    <source>
        <dbReference type="EMBL" id="RMZ74265.1"/>
    </source>
</evidence>
<evidence type="ECO:0000313" key="3">
    <source>
        <dbReference type="Proteomes" id="UP000265663"/>
    </source>
</evidence>